<name>A0A545UP84_9HYPO</name>
<evidence type="ECO:0000313" key="2">
    <source>
        <dbReference type="EMBL" id="TQV91272.1"/>
    </source>
</evidence>
<keyword evidence="1" id="KW-0472">Membrane</keyword>
<dbReference type="Proteomes" id="UP000315783">
    <property type="component" value="Unassembled WGS sequence"/>
</dbReference>
<feature type="transmembrane region" description="Helical" evidence="1">
    <location>
        <begin position="12"/>
        <end position="30"/>
    </location>
</feature>
<dbReference type="OrthoDB" id="4866090at2759"/>
<accession>A0A545UP84</accession>
<protein>
    <submittedName>
        <fullName evidence="2">Fungal transcriptional regulatory protein</fullName>
    </submittedName>
</protein>
<feature type="transmembrane region" description="Helical" evidence="1">
    <location>
        <begin position="237"/>
        <end position="257"/>
    </location>
</feature>
<reference evidence="2 3" key="1">
    <citation type="journal article" date="2019" name="Appl. Microbiol. Biotechnol.">
        <title>Genome sequence of Isaria javanica and comparative genome analysis insights into family S53 peptidase evolution in fungal entomopathogens.</title>
        <authorList>
            <person name="Lin R."/>
            <person name="Zhang X."/>
            <person name="Xin B."/>
            <person name="Zou M."/>
            <person name="Gao Y."/>
            <person name="Qin F."/>
            <person name="Hu Q."/>
            <person name="Xie B."/>
            <person name="Cheng X."/>
        </authorList>
    </citation>
    <scope>NUCLEOTIDE SEQUENCE [LARGE SCALE GENOMIC DNA]</scope>
    <source>
        <strain evidence="2 3">IJ1G</strain>
    </source>
</reference>
<proteinExistence type="predicted"/>
<feature type="transmembrane region" description="Helical" evidence="1">
    <location>
        <begin position="184"/>
        <end position="217"/>
    </location>
</feature>
<dbReference type="AlphaFoldDB" id="A0A545UP84"/>
<dbReference type="EMBL" id="SPUK01000020">
    <property type="protein sequence ID" value="TQV91272.1"/>
    <property type="molecule type" value="Genomic_DNA"/>
</dbReference>
<evidence type="ECO:0000313" key="3">
    <source>
        <dbReference type="Proteomes" id="UP000315783"/>
    </source>
</evidence>
<gene>
    <name evidence="2" type="ORF">IF1G_10153</name>
</gene>
<keyword evidence="1" id="KW-1133">Transmembrane helix</keyword>
<feature type="transmembrane region" description="Helical" evidence="1">
    <location>
        <begin position="98"/>
        <end position="122"/>
    </location>
</feature>
<feature type="transmembrane region" description="Helical" evidence="1">
    <location>
        <begin position="67"/>
        <end position="86"/>
    </location>
</feature>
<comment type="caution">
    <text evidence="2">The sequence shown here is derived from an EMBL/GenBank/DDBJ whole genome shotgun (WGS) entry which is preliminary data.</text>
</comment>
<sequence length="286" mass="31830">MAVRAPVRISQKIMVPLSAIMVVAAGLAYFDGAIVLVTGDNARLFTTSRMPTGEHFLTYRQRTAPLWVYRGLHALPAIIWSIGMPLQHVDSLRKKWPALHRVAGYTLLSISLLLSITGYWFFISKHAYSHQNLFHLHSFNGLSPVPWPTFAVSTSLVGPFYWLTMYKTAATARARDFARHRKWAVLHTLCASVISAERLSLVILYAVGFALTLLPQAAVHDFFGVGYTVKEIAEAELSLFALGNVLALVMVLSWLYYDFGRAGYFGRAESGRSVAEAKAQHAKKVM</sequence>
<organism evidence="2 3">
    <name type="scientific">Cordyceps javanica</name>
    <dbReference type="NCBI Taxonomy" id="43265"/>
    <lineage>
        <taxon>Eukaryota</taxon>
        <taxon>Fungi</taxon>
        <taxon>Dikarya</taxon>
        <taxon>Ascomycota</taxon>
        <taxon>Pezizomycotina</taxon>
        <taxon>Sordariomycetes</taxon>
        <taxon>Hypocreomycetidae</taxon>
        <taxon>Hypocreales</taxon>
        <taxon>Cordycipitaceae</taxon>
        <taxon>Cordyceps</taxon>
    </lineage>
</organism>
<keyword evidence="1" id="KW-0812">Transmembrane</keyword>
<evidence type="ECO:0000256" key="1">
    <source>
        <dbReference type="SAM" id="Phobius"/>
    </source>
</evidence>
<feature type="transmembrane region" description="Helical" evidence="1">
    <location>
        <begin position="142"/>
        <end position="163"/>
    </location>
</feature>
<keyword evidence="3" id="KW-1185">Reference proteome</keyword>